<proteinExistence type="evidence at transcript level"/>
<feature type="signal peptide" evidence="1">
    <location>
        <begin position="1"/>
        <end position="19"/>
    </location>
</feature>
<name>B9URK3_CULNU</name>
<evidence type="ECO:0000256" key="1">
    <source>
        <dbReference type="SAM" id="SignalP"/>
    </source>
</evidence>
<sequence>MMKFSICFILISYFTFATAFKGTCHIYSAGGGRALNPHPTSWRLMASSASVPRVIDEDGKIGWSGGVMCAFGNGEIFVYDRNAQQNKGPNCKWNLKKSGAYYTIENQQYKGSYIGIYGQIVYGRKKTRLDSNPEHFQLKC</sequence>
<keyword evidence="1" id="KW-0732">Signal</keyword>
<dbReference type="EMBL" id="EU978911">
    <property type="protein sequence ID" value="ACM40900.1"/>
    <property type="molecule type" value="mRNA"/>
</dbReference>
<protein>
    <submittedName>
        <fullName evidence="2">Secreted salivary protein</fullName>
    </submittedName>
</protein>
<evidence type="ECO:0000313" key="2">
    <source>
        <dbReference type="EMBL" id="ACM40900.1"/>
    </source>
</evidence>
<organism evidence="2">
    <name type="scientific">Culicoides nubeculosus</name>
    <name type="common">Biting midge</name>
    <dbReference type="NCBI Taxonomy" id="144565"/>
    <lineage>
        <taxon>Eukaryota</taxon>
        <taxon>Metazoa</taxon>
        <taxon>Ecdysozoa</taxon>
        <taxon>Arthropoda</taxon>
        <taxon>Hexapoda</taxon>
        <taxon>Insecta</taxon>
        <taxon>Pterygota</taxon>
        <taxon>Neoptera</taxon>
        <taxon>Endopterygota</taxon>
        <taxon>Diptera</taxon>
        <taxon>Nematocera</taxon>
        <taxon>Chironomoidea</taxon>
        <taxon>Ceratopogonidae</taxon>
        <taxon>Ceratopogoninae</taxon>
        <taxon>Culicoides</taxon>
        <taxon>Monoculicoides</taxon>
    </lineage>
</organism>
<accession>B9URK3</accession>
<reference evidence="2" key="1">
    <citation type="journal article" date="2009" name="Insect Mol. Biol.">
        <title>Identification and isolation of cDNA clones encoding the abundant secreted proteins in the saliva proteome of Culicoides nubeculosus.</title>
        <authorList>
            <person name="Russell C.L."/>
            <person name="Heesom K.J."/>
            <person name="Arthur C.J."/>
            <person name="Helps C.R."/>
            <person name="Mellor P.S."/>
            <person name="Day M.J."/>
            <person name="Torsteinsdottir S."/>
            <person name="Bjoernsdottir T.S."/>
            <person name="Wilson A.D."/>
        </authorList>
    </citation>
    <scope>NUCLEOTIDE SEQUENCE</scope>
    <source>
        <tissue evidence="2">Salivary gland</tissue>
    </source>
</reference>
<dbReference type="AlphaFoldDB" id="B9URK3"/>
<feature type="chain" id="PRO_5002892781" evidence="1">
    <location>
        <begin position="20"/>
        <end position="140"/>
    </location>
</feature>